<dbReference type="InterPro" id="IPR018551">
    <property type="entry name" value="DUF2007"/>
</dbReference>
<dbReference type="InterPro" id="IPR001876">
    <property type="entry name" value="Znf_RanBP2"/>
</dbReference>
<reference evidence="5 6" key="1">
    <citation type="submission" date="2023-04" db="EMBL/GenBank/DDBJ databases">
        <title>Marinobulbifer ophiurae gen. nov., sp. Nov., isolate from tissue of brittle star Ophioplocus japonicus.</title>
        <authorList>
            <person name="Kawano K."/>
            <person name="Sawayama S."/>
            <person name="Nakagawa S."/>
        </authorList>
    </citation>
    <scope>NUCLEOTIDE SEQUENCE [LARGE SCALE GENOMIC DNA]</scope>
    <source>
        <strain evidence="5 6">NKW57</strain>
    </source>
</reference>
<evidence type="ECO:0000256" key="2">
    <source>
        <dbReference type="ARBA" id="ARBA00022771"/>
    </source>
</evidence>
<organism evidence="5 6">
    <name type="scientific">Biformimicrobium ophioploci</name>
    <dbReference type="NCBI Taxonomy" id="3036711"/>
    <lineage>
        <taxon>Bacteria</taxon>
        <taxon>Pseudomonadati</taxon>
        <taxon>Pseudomonadota</taxon>
        <taxon>Gammaproteobacteria</taxon>
        <taxon>Cellvibrionales</taxon>
        <taxon>Microbulbiferaceae</taxon>
        <taxon>Biformimicrobium</taxon>
    </lineage>
</organism>
<keyword evidence="1" id="KW-0479">Metal-binding</keyword>
<feature type="domain" description="RanBP2-type" evidence="4">
    <location>
        <begin position="72"/>
        <end position="101"/>
    </location>
</feature>
<evidence type="ECO:0000256" key="1">
    <source>
        <dbReference type="ARBA" id="ARBA00022723"/>
    </source>
</evidence>
<dbReference type="Pfam" id="PF09413">
    <property type="entry name" value="DUF2007"/>
    <property type="match status" value="1"/>
</dbReference>
<dbReference type="Gene3D" id="4.10.1060.10">
    <property type="entry name" value="Zinc finger, RanBP2-type"/>
    <property type="match status" value="1"/>
</dbReference>
<keyword evidence="6" id="KW-1185">Reference proteome</keyword>
<dbReference type="RefSeq" id="WP_285763020.1">
    <property type="nucleotide sequence ID" value="NZ_BSYJ01000002.1"/>
</dbReference>
<dbReference type="PROSITE" id="PS50199">
    <property type="entry name" value="ZF_RANBP2_2"/>
    <property type="match status" value="1"/>
</dbReference>
<sequence>MKLVYTHENILMAGNIKALLEREGIEVRMKNEYAGGGRGDLPVFDTWPEVWVVDERDYTRAEKIIAQVSQAASGVDWHCPRCGEANAQAFEVCWHCQAERP</sequence>
<dbReference type="EMBL" id="BSYJ01000002">
    <property type="protein sequence ID" value="GMG86488.1"/>
    <property type="molecule type" value="Genomic_DNA"/>
</dbReference>
<evidence type="ECO:0000256" key="3">
    <source>
        <dbReference type="ARBA" id="ARBA00022833"/>
    </source>
</evidence>
<keyword evidence="2" id="KW-0863">Zinc-finger</keyword>
<dbReference type="InterPro" id="IPR036443">
    <property type="entry name" value="Znf_RanBP2_sf"/>
</dbReference>
<gene>
    <name evidence="5" type="ORF">MNKW57_08090</name>
</gene>
<comment type="caution">
    <text evidence="5">The sequence shown here is derived from an EMBL/GenBank/DDBJ whole genome shotgun (WGS) entry which is preliminary data.</text>
</comment>
<evidence type="ECO:0000259" key="4">
    <source>
        <dbReference type="PROSITE" id="PS50199"/>
    </source>
</evidence>
<evidence type="ECO:0000313" key="5">
    <source>
        <dbReference type="EMBL" id="GMG86488.1"/>
    </source>
</evidence>
<evidence type="ECO:0000313" key="6">
    <source>
        <dbReference type="Proteomes" id="UP001224392"/>
    </source>
</evidence>
<name>A0ABQ6LWQ3_9GAMM</name>
<keyword evidence="3" id="KW-0862">Zinc</keyword>
<accession>A0ABQ6LWQ3</accession>
<protein>
    <submittedName>
        <fullName evidence="5">DUF2007 domain-containing protein</fullName>
    </submittedName>
</protein>
<dbReference type="SUPFAM" id="SSF90209">
    <property type="entry name" value="Ran binding protein zinc finger-like"/>
    <property type="match status" value="1"/>
</dbReference>
<dbReference type="PROSITE" id="PS01358">
    <property type="entry name" value="ZF_RANBP2_1"/>
    <property type="match status" value="1"/>
</dbReference>
<dbReference type="Proteomes" id="UP001224392">
    <property type="component" value="Unassembled WGS sequence"/>
</dbReference>
<proteinExistence type="predicted"/>